<reference evidence="3" key="1">
    <citation type="journal article" date="2022" name="Microbiol. Resour. Announc.">
        <title>Draft Genome Sequence of a Methanogenic Archaeon from West Spitsbergen Permafrost.</title>
        <authorList>
            <person name="Trubitsyn V."/>
            <person name="Rivkina E."/>
            <person name="Shcherbakova V."/>
        </authorList>
    </citation>
    <scope>NUCLEOTIDE SEQUENCE [LARGE SCALE GENOMIC DNA]</scope>
    <source>
        <strain evidence="3">VT</strain>
    </source>
</reference>
<keyword evidence="3" id="KW-1185">Reference proteome</keyword>
<dbReference type="Proteomes" id="UP000825933">
    <property type="component" value="Unassembled WGS sequence"/>
</dbReference>
<keyword evidence="1" id="KW-0175">Coiled coil</keyword>
<name>A0A8T5UYR8_9EURY</name>
<dbReference type="EMBL" id="JAIOUQ010000003">
    <property type="protein sequence ID" value="MBZ2164721.1"/>
    <property type="molecule type" value="Genomic_DNA"/>
</dbReference>
<comment type="caution">
    <text evidence="2">The sequence shown here is derived from an EMBL/GenBank/DDBJ whole genome shotgun (WGS) entry which is preliminary data.</text>
</comment>
<dbReference type="InterPro" id="IPR014275">
    <property type="entry name" value="ATPase_A1A0-cplx_hsu"/>
</dbReference>
<feature type="coiled-coil region" evidence="1">
    <location>
        <begin position="4"/>
        <end position="50"/>
    </location>
</feature>
<protein>
    <submittedName>
        <fullName evidence="2">ATP synthase archaeal subunit H</fullName>
    </submittedName>
</protein>
<dbReference type="NCBIfam" id="TIGR02926">
    <property type="entry name" value="AhaH"/>
    <property type="match status" value="1"/>
</dbReference>
<gene>
    <name evidence="2" type="primary">ahaH</name>
    <name evidence="2" type="ORF">K8N75_01465</name>
</gene>
<evidence type="ECO:0000313" key="2">
    <source>
        <dbReference type="EMBL" id="MBZ2164721.1"/>
    </source>
</evidence>
<dbReference type="AlphaFoldDB" id="A0A8T5UYR8"/>
<proteinExistence type="predicted"/>
<organism evidence="2 3">
    <name type="scientific">Methanobacterium spitsbergense</name>
    <dbReference type="NCBI Taxonomy" id="2874285"/>
    <lineage>
        <taxon>Archaea</taxon>
        <taxon>Methanobacteriati</taxon>
        <taxon>Methanobacteriota</taxon>
        <taxon>Methanomada group</taxon>
        <taxon>Methanobacteria</taxon>
        <taxon>Methanobacteriales</taxon>
        <taxon>Methanobacteriaceae</taxon>
        <taxon>Methanobacterium</taxon>
    </lineage>
</organism>
<dbReference type="Gene3D" id="1.20.5.2950">
    <property type="match status" value="1"/>
</dbReference>
<dbReference type="RefSeq" id="WP_223790398.1">
    <property type="nucleotide sequence ID" value="NZ_JAIOUQ010000003.1"/>
</dbReference>
<sequence>MTTISEAITTIKKAENDADKLIEDTKEKSSKKIEESRLKSKENIEKFKEESLGEAENMLFEAETNAKKEALHISNKTAEEIEKNKKTAMDKVDGASDIIVKSIL</sequence>
<accession>A0A8T5UYR8</accession>
<evidence type="ECO:0000313" key="3">
    <source>
        <dbReference type="Proteomes" id="UP000825933"/>
    </source>
</evidence>
<evidence type="ECO:0000256" key="1">
    <source>
        <dbReference type="SAM" id="Coils"/>
    </source>
</evidence>